<dbReference type="Pfam" id="PF07569">
    <property type="entry name" value="Hira"/>
    <property type="match status" value="2"/>
</dbReference>
<feature type="region of interest" description="Disordered" evidence="11">
    <location>
        <begin position="507"/>
        <end position="644"/>
    </location>
</feature>
<keyword evidence="9 10" id="KW-0539">Nucleus</keyword>
<dbReference type="Proteomes" id="UP000094455">
    <property type="component" value="Unassembled WGS sequence"/>
</dbReference>
<evidence type="ECO:0000256" key="10">
    <source>
        <dbReference type="RuleBase" id="RU364014"/>
    </source>
</evidence>
<evidence type="ECO:0000256" key="8">
    <source>
        <dbReference type="ARBA" id="ARBA00023163"/>
    </source>
</evidence>
<comment type="subcellular location">
    <subcellularLocation>
        <location evidence="1 10">Nucleus</location>
    </subcellularLocation>
</comment>
<comment type="function">
    <text evidence="10">Required for replication-independent chromatin assembly and for the periodic repression of histone gene transcription during the cell cycle.</text>
</comment>
<dbReference type="GO" id="GO:0031491">
    <property type="term" value="F:nucleosome binding"/>
    <property type="evidence" value="ECO:0007669"/>
    <property type="project" value="TreeGrafter"/>
</dbReference>
<evidence type="ECO:0000256" key="2">
    <source>
        <dbReference type="ARBA" id="ARBA00007306"/>
    </source>
</evidence>
<dbReference type="GO" id="GO:0006351">
    <property type="term" value="P:DNA-templated transcription"/>
    <property type="evidence" value="ECO:0007669"/>
    <property type="project" value="InterPro"/>
</dbReference>
<dbReference type="OrthoDB" id="1741719at2759"/>
<dbReference type="AlphaFoldDB" id="A0A1E3NE55"/>
<dbReference type="SUPFAM" id="SSF50978">
    <property type="entry name" value="WD40 repeat-like"/>
    <property type="match status" value="1"/>
</dbReference>
<feature type="domain" description="Protein HIRA-like C-terminal" evidence="12">
    <location>
        <begin position="785"/>
        <end position="852"/>
    </location>
</feature>
<dbReference type="GO" id="GO:0005634">
    <property type="term" value="C:nucleus"/>
    <property type="evidence" value="ECO:0007669"/>
    <property type="project" value="UniProtKB-SubCell"/>
</dbReference>
<dbReference type="EMBL" id="KV454007">
    <property type="protein sequence ID" value="ODQ44415.1"/>
    <property type="molecule type" value="Genomic_DNA"/>
</dbReference>
<dbReference type="GO" id="GO:0006338">
    <property type="term" value="P:chromatin remodeling"/>
    <property type="evidence" value="ECO:0007669"/>
    <property type="project" value="InterPro"/>
</dbReference>
<dbReference type="PANTHER" id="PTHR13831">
    <property type="entry name" value="MEMBER OF THE HIR1 FAMILY OF WD-REPEAT PROTEINS"/>
    <property type="match status" value="1"/>
</dbReference>
<comment type="similarity">
    <text evidence="2 10">Belongs to the WD repeat HIR1 family.</text>
</comment>
<keyword evidence="8 10" id="KW-0804">Transcription</keyword>
<evidence type="ECO:0000256" key="9">
    <source>
        <dbReference type="ARBA" id="ARBA00023242"/>
    </source>
</evidence>
<dbReference type="GeneID" id="30178639"/>
<evidence type="ECO:0000313" key="13">
    <source>
        <dbReference type="EMBL" id="ODQ44415.1"/>
    </source>
</evidence>
<reference evidence="13 14" key="1">
    <citation type="journal article" date="2016" name="Proc. Natl. Acad. Sci. U.S.A.">
        <title>Comparative genomics of biotechnologically important yeasts.</title>
        <authorList>
            <person name="Riley R."/>
            <person name="Haridas S."/>
            <person name="Wolfe K.H."/>
            <person name="Lopes M.R."/>
            <person name="Hittinger C.T."/>
            <person name="Goeker M."/>
            <person name="Salamov A.A."/>
            <person name="Wisecaver J.H."/>
            <person name="Long T.M."/>
            <person name="Calvey C.H."/>
            <person name="Aerts A.L."/>
            <person name="Barry K.W."/>
            <person name="Choi C."/>
            <person name="Clum A."/>
            <person name="Coughlan A.Y."/>
            <person name="Deshpande S."/>
            <person name="Douglass A.P."/>
            <person name="Hanson S.J."/>
            <person name="Klenk H.-P."/>
            <person name="LaButti K.M."/>
            <person name="Lapidus A."/>
            <person name="Lindquist E.A."/>
            <person name="Lipzen A.M."/>
            <person name="Meier-Kolthoff J.P."/>
            <person name="Ohm R.A."/>
            <person name="Otillar R.P."/>
            <person name="Pangilinan J.L."/>
            <person name="Peng Y."/>
            <person name="Rokas A."/>
            <person name="Rosa C.A."/>
            <person name="Scheuner C."/>
            <person name="Sibirny A.A."/>
            <person name="Slot J.C."/>
            <person name="Stielow J.B."/>
            <person name="Sun H."/>
            <person name="Kurtzman C.P."/>
            <person name="Blackwell M."/>
            <person name="Grigoriev I.V."/>
            <person name="Jeffries T.W."/>
        </authorList>
    </citation>
    <scope>NUCLEOTIDE SEQUENCE [LARGE SCALE GENOMIC DNA]</scope>
    <source>
        <strain evidence="13 14">NRRL Y-2026</strain>
    </source>
</reference>
<dbReference type="InterPro" id="IPR011494">
    <property type="entry name" value="HIRA-like_C"/>
</dbReference>
<keyword evidence="7 10" id="KW-0805">Transcription regulation</keyword>
<protein>
    <recommendedName>
        <fullName evidence="10">Protein HIR</fullName>
    </recommendedName>
</protein>
<feature type="compositionally biased region" description="Polar residues" evidence="11">
    <location>
        <begin position="629"/>
        <end position="641"/>
    </location>
</feature>
<keyword evidence="14" id="KW-1185">Reference proteome</keyword>
<evidence type="ECO:0000256" key="5">
    <source>
        <dbReference type="ARBA" id="ARBA00022737"/>
    </source>
</evidence>
<evidence type="ECO:0000256" key="3">
    <source>
        <dbReference type="ARBA" id="ARBA00022491"/>
    </source>
</evidence>
<accession>A0A1E3NE55</accession>
<evidence type="ECO:0000256" key="7">
    <source>
        <dbReference type="ARBA" id="ARBA00023015"/>
    </source>
</evidence>
<evidence type="ECO:0000259" key="12">
    <source>
        <dbReference type="Pfam" id="PF07569"/>
    </source>
</evidence>
<feature type="region of interest" description="Disordered" evidence="11">
    <location>
        <begin position="656"/>
        <end position="677"/>
    </location>
</feature>
<feature type="compositionally biased region" description="Basic and acidic residues" evidence="11">
    <location>
        <begin position="525"/>
        <end position="602"/>
    </location>
</feature>
<keyword evidence="6 10" id="KW-0156">Chromatin regulator</keyword>
<dbReference type="GO" id="GO:0000417">
    <property type="term" value="C:HIR complex"/>
    <property type="evidence" value="ECO:0007669"/>
    <property type="project" value="TreeGrafter"/>
</dbReference>
<feature type="compositionally biased region" description="Low complexity" evidence="11">
    <location>
        <begin position="662"/>
        <end position="671"/>
    </location>
</feature>
<dbReference type="InterPro" id="IPR015943">
    <property type="entry name" value="WD40/YVTN_repeat-like_dom_sf"/>
</dbReference>
<feature type="compositionally biased region" description="Polar residues" evidence="11">
    <location>
        <begin position="88"/>
        <end position="100"/>
    </location>
</feature>
<dbReference type="GO" id="GO:0006355">
    <property type="term" value="P:regulation of DNA-templated transcription"/>
    <property type="evidence" value="ECO:0007669"/>
    <property type="project" value="InterPro"/>
</dbReference>
<organism evidence="13 14">
    <name type="scientific">Pichia membranifaciens NRRL Y-2026</name>
    <dbReference type="NCBI Taxonomy" id="763406"/>
    <lineage>
        <taxon>Eukaryota</taxon>
        <taxon>Fungi</taxon>
        <taxon>Dikarya</taxon>
        <taxon>Ascomycota</taxon>
        <taxon>Saccharomycotina</taxon>
        <taxon>Pichiomycetes</taxon>
        <taxon>Pichiales</taxon>
        <taxon>Pichiaceae</taxon>
        <taxon>Pichia</taxon>
    </lineage>
</organism>
<dbReference type="PANTHER" id="PTHR13831:SF1">
    <property type="entry name" value="PROTEIN HIR2"/>
    <property type="match status" value="1"/>
</dbReference>
<sequence>MFIHNPFLNAGSSLFVSVNSTNQYVATASIDGNISIRSVRNIAEIYRQPSPKSNENGGQKDLAPTEDPTRTENDLNGAESKPKPEIAENTTHSVPYTSTSKYTKPLHEVSKTPELDSFRITNAQRVLNIVGVRSRSKITSLRYANLSTNANLLAAVYKNGEVYIVTNPQDVNKCRIQQIFKHVNGLLLDFSWSADDQLMAFTSMNNEVIIYDVIYGKIISNLHLHENTEVINSKDGTTEEISIPVKGVAFDKTQNCFLVTLGDDRALKIVKYKLVTDEILGRKIEYSIVKEFDGIINSAKLNKATIKKLSFSPDDVLISCPNTSKSRTMKVTLVSKDPSSDSWKISNQLVAHGYKSFMTIFSPCVYRNEKNEVFYVLASLSTDSALSIWRTDMDIPVYAVTDLAPSILDFCWSSDGSMIFLTPQNGSMIVAVFKENEFGIPLYQNNELTLDLHKKTRELLPIEFEKMTKWRSFMNDHPQLVKEKEQEILDAELRKIKVKPAEIKPLSATPIEQPKVKGETSPTINDKKEKVKEKDTAEVKNNDLDKEKKNEKEKVKETNSDEMTKEEPRQNTPIKDKSPKSKIPDDQAADQEKSKKDAKEVKPSNTSPQKSNKNTQGKADGENSKKRPASTSNYDLPSNSVPKDLNSKVVKMMKKDLGQSATNPNSNSNNTGKKKRDAEPVDFVGAVAVNPQISFSNIRIAIPKLRTKISYRIPDDKTYHLTVRNGNGFESQPTRISLSKEVSKMDSKQIFVDFLPHKIHIVSGSFRFWALSTPTGQVLTYTESGRRVLPAIVLGSPLSFLEMKNQFLLAVTCTGELYVWDLDKKISIFKPVSLYPLLQPIYSSGKSSSASASAVAASADNNESGGGNINVNMEANGLVFVNGELLTRSENLTICSITAQGIPIVTLSNGNGYLFNKDMNTWSLISDSWWAFGSQYWDSSMSVDSLKNMGLLEFMESHTNDEINRRGKAKFFSKISKMMLMREGYENLETIISLNHLENKINFYLYLKDYSNYKMFLIVYAKRLSELNLKNRLLEILQSLFIDRNGKICGHSKKELLEELLLSCSKHREVQHILVQYSESIGLLPEADDSDIDIL</sequence>
<keyword evidence="4 10" id="KW-0853">WD repeat</keyword>
<dbReference type="InterPro" id="IPR036322">
    <property type="entry name" value="WD40_repeat_dom_sf"/>
</dbReference>
<evidence type="ECO:0000313" key="14">
    <source>
        <dbReference type="Proteomes" id="UP000094455"/>
    </source>
</evidence>
<keyword evidence="3 10" id="KW-0678">Repressor</keyword>
<evidence type="ECO:0000256" key="11">
    <source>
        <dbReference type="SAM" id="MobiDB-lite"/>
    </source>
</evidence>
<dbReference type="STRING" id="763406.A0A1E3NE55"/>
<gene>
    <name evidence="13" type="ORF">PICMEDRAFT_18325</name>
</gene>
<feature type="domain" description="Protein HIRA-like C-terminal" evidence="12">
    <location>
        <begin position="886"/>
        <end position="1040"/>
    </location>
</feature>
<evidence type="ECO:0000256" key="1">
    <source>
        <dbReference type="ARBA" id="ARBA00004123"/>
    </source>
</evidence>
<dbReference type="Gene3D" id="2.130.10.10">
    <property type="entry name" value="YVTN repeat-like/Quinoprotein amine dehydrogenase"/>
    <property type="match status" value="2"/>
</dbReference>
<evidence type="ECO:0000256" key="6">
    <source>
        <dbReference type="ARBA" id="ARBA00022853"/>
    </source>
</evidence>
<dbReference type="RefSeq" id="XP_019015528.1">
    <property type="nucleotide sequence ID" value="XM_019161952.1"/>
</dbReference>
<proteinExistence type="inferred from homology"/>
<evidence type="ECO:0000256" key="4">
    <source>
        <dbReference type="ARBA" id="ARBA00022574"/>
    </source>
</evidence>
<dbReference type="GO" id="GO:0000785">
    <property type="term" value="C:chromatin"/>
    <property type="evidence" value="ECO:0007669"/>
    <property type="project" value="TreeGrafter"/>
</dbReference>
<dbReference type="InterPro" id="IPR031120">
    <property type="entry name" value="HIR1-like"/>
</dbReference>
<feature type="compositionally biased region" description="Polar residues" evidence="11">
    <location>
        <begin position="603"/>
        <end position="617"/>
    </location>
</feature>
<keyword evidence="5 10" id="KW-0677">Repeat</keyword>
<name>A0A1E3NE55_9ASCO</name>
<feature type="region of interest" description="Disordered" evidence="11">
    <location>
        <begin position="47"/>
        <end position="100"/>
    </location>
</feature>